<accession>A0A261ETB6</accession>
<evidence type="ECO:0000313" key="3">
    <source>
        <dbReference type="Proteomes" id="UP000216004"/>
    </source>
</evidence>
<keyword evidence="1" id="KW-0472">Membrane</keyword>
<evidence type="ECO:0000256" key="1">
    <source>
        <dbReference type="SAM" id="Phobius"/>
    </source>
</evidence>
<protein>
    <submittedName>
        <fullName evidence="2">Uncharacterized protein</fullName>
    </submittedName>
</protein>
<organism evidence="2 3">
    <name type="scientific">Bombiscardovia coagulans</name>
    <dbReference type="NCBI Taxonomy" id="686666"/>
    <lineage>
        <taxon>Bacteria</taxon>
        <taxon>Bacillati</taxon>
        <taxon>Actinomycetota</taxon>
        <taxon>Actinomycetes</taxon>
        <taxon>Bifidobacteriales</taxon>
        <taxon>Bifidobacteriaceae</taxon>
        <taxon>Bombiscardovia</taxon>
    </lineage>
</organism>
<comment type="caution">
    <text evidence="2">The sequence shown here is derived from an EMBL/GenBank/DDBJ whole genome shotgun (WGS) entry which is preliminary data.</text>
</comment>
<evidence type="ECO:0000313" key="2">
    <source>
        <dbReference type="EMBL" id="OZG49906.1"/>
    </source>
</evidence>
<reference evidence="2 3" key="1">
    <citation type="journal article" date="2017" name="BMC Genomics">
        <title>Comparative genomic and phylogenomic analyses of the Bifidobacteriaceae family.</title>
        <authorList>
            <person name="Lugli G.A."/>
            <person name="Milani C."/>
            <person name="Turroni F."/>
            <person name="Duranti S."/>
            <person name="Mancabelli L."/>
            <person name="Mangifesta M."/>
            <person name="Ferrario C."/>
            <person name="Modesto M."/>
            <person name="Mattarelli P."/>
            <person name="Jiri K."/>
            <person name="van Sinderen D."/>
            <person name="Ventura M."/>
        </authorList>
    </citation>
    <scope>NUCLEOTIDE SEQUENCE [LARGE SCALE GENOMIC DNA]</scope>
    <source>
        <strain evidence="2 3">DSM 22924</strain>
    </source>
</reference>
<dbReference type="RefSeq" id="WP_094722466.1">
    <property type="nucleotide sequence ID" value="NZ_MWWS01000004.1"/>
</dbReference>
<keyword evidence="1" id="KW-1133">Transmembrane helix</keyword>
<sequence length="104" mass="11794">MPGWVWPFLVLFMIIIFVVGVVYAVRKALHASRIVGSLAQTVQNSLSTAQQNEDAVTQQAPAFTQPLSSSSERYAQAHAHVLERKASAHSRHLQRWQVWKHFNE</sequence>
<proteinExistence type="predicted"/>
<dbReference type="AlphaFoldDB" id="A0A261ETB6"/>
<dbReference type="EMBL" id="MWWS01000004">
    <property type="protein sequence ID" value="OZG49906.1"/>
    <property type="molecule type" value="Genomic_DNA"/>
</dbReference>
<keyword evidence="1" id="KW-0812">Transmembrane</keyword>
<dbReference type="Proteomes" id="UP000216004">
    <property type="component" value="Unassembled WGS sequence"/>
</dbReference>
<name>A0A261ETB6_9BIFI</name>
<keyword evidence="3" id="KW-1185">Reference proteome</keyword>
<gene>
    <name evidence="2" type="ORF">BOCO_0423</name>
</gene>
<feature type="transmembrane region" description="Helical" evidence="1">
    <location>
        <begin position="6"/>
        <end position="25"/>
    </location>
</feature>
<dbReference type="OrthoDB" id="3243284at2"/>